<keyword evidence="2" id="KW-0812">Transmembrane</keyword>
<organism evidence="4 6">
    <name type="scientific">Halarchaeum rubridurum</name>
    <dbReference type="NCBI Taxonomy" id="489911"/>
    <lineage>
        <taxon>Archaea</taxon>
        <taxon>Methanobacteriati</taxon>
        <taxon>Methanobacteriota</taxon>
        <taxon>Stenosarchaea group</taxon>
        <taxon>Halobacteria</taxon>
        <taxon>Halobacteriales</taxon>
        <taxon>Halobacteriaceae</taxon>
    </lineage>
</organism>
<feature type="transmembrane region" description="Helical" evidence="2">
    <location>
        <begin position="117"/>
        <end position="135"/>
    </location>
</feature>
<accession>A0A830G2V1</accession>
<keyword evidence="2" id="KW-0472">Membrane</keyword>
<dbReference type="EMBL" id="JAGGKO010000004">
    <property type="protein sequence ID" value="MBP1955449.1"/>
    <property type="molecule type" value="Genomic_DNA"/>
</dbReference>
<protein>
    <recommendedName>
        <fullName evidence="3">DUF8060 domain-containing protein</fullName>
    </recommendedName>
</protein>
<name>A0A830G2V1_9EURY</name>
<feature type="domain" description="DUF8060" evidence="3">
    <location>
        <begin position="24"/>
        <end position="138"/>
    </location>
</feature>
<reference evidence="4" key="2">
    <citation type="submission" date="2020-09" db="EMBL/GenBank/DDBJ databases">
        <authorList>
            <person name="Sun Q."/>
            <person name="Ohkuma M."/>
        </authorList>
    </citation>
    <scope>NUCLEOTIDE SEQUENCE</scope>
    <source>
        <strain evidence="4">JCM 16108</strain>
    </source>
</reference>
<feature type="region of interest" description="Disordered" evidence="1">
    <location>
        <begin position="1"/>
        <end position="69"/>
    </location>
</feature>
<evidence type="ECO:0000259" key="3">
    <source>
        <dbReference type="Pfam" id="PF26256"/>
    </source>
</evidence>
<gene>
    <name evidence="4" type="ORF">GCM10009017_23020</name>
    <name evidence="5" type="ORF">J2752_002372</name>
</gene>
<dbReference type="InterPro" id="IPR058373">
    <property type="entry name" value="DUF8060"/>
</dbReference>
<evidence type="ECO:0000313" key="5">
    <source>
        <dbReference type="EMBL" id="MBP1955449.1"/>
    </source>
</evidence>
<sequence length="141" mass="14662">MSDDRSPEATGEPEGERDANAAARTEESEDTDAEETAMNANTGTGTEASGDATAAPESTGGERTAGTDDDSLRRWARLLGIGIAGLVALVACVSLYGAIGTLISQWVEPRYRPLYEAAFDLVVLLLAAAVVARLARGTDAF</sequence>
<dbReference type="AlphaFoldDB" id="A0A830G2V1"/>
<feature type="transmembrane region" description="Helical" evidence="2">
    <location>
        <begin position="78"/>
        <end position="97"/>
    </location>
</feature>
<dbReference type="Pfam" id="PF26256">
    <property type="entry name" value="DUF8060"/>
    <property type="match status" value="1"/>
</dbReference>
<dbReference type="Proteomes" id="UP000614609">
    <property type="component" value="Unassembled WGS sequence"/>
</dbReference>
<comment type="caution">
    <text evidence="4">The sequence shown here is derived from an EMBL/GenBank/DDBJ whole genome shotgun (WGS) entry which is preliminary data.</text>
</comment>
<evidence type="ECO:0000313" key="6">
    <source>
        <dbReference type="Proteomes" id="UP000614609"/>
    </source>
</evidence>
<feature type="compositionally biased region" description="Polar residues" evidence="1">
    <location>
        <begin position="38"/>
        <end position="47"/>
    </location>
</feature>
<reference evidence="4" key="1">
    <citation type="journal article" date="2014" name="Int. J. Syst. Evol. Microbiol.">
        <title>Complete genome sequence of Corynebacterium casei LMG S-19264T (=DSM 44701T), isolated from a smear-ripened cheese.</title>
        <authorList>
            <consortium name="US DOE Joint Genome Institute (JGI-PGF)"/>
            <person name="Walter F."/>
            <person name="Albersmeier A."/>
            <person name="Kalinowski J."/>
            <person name="Ruckert C."/>
        </authorList>
    </citation>
    <scope>NUCLEOTIDE SEQUENCE</scope>
    <source>
        <strain evidence="4">JCM 16108</strain>
    </source>
</reference>
<proteinExistence type="predicted"/>
<keyword evidence="6" id="KW-1185">Reference proteome</keyword>
<evidence type="ECO:0000256" key="2">
    <source>
        <dbReference type="SAM" id="Phobius"/>
    </source>
</evidence>
<reference evidence="5" key="3">
    <citation type="submission" date="2021-03" db="EMBL/GenBank/DDBJ databases">
        <title>Genomic Encyclopedia of Type Strains, Phase IV (KMG-IV): sequencing the most valuable type-strain genomes for metagenomic binning, comparative biology and taxonomic classification.</title>
        <authorList>
            <person name="Goeker M."/>
        </authorList>
    </citation>
    <scope>NUCLEOTIDE SEQUENCE</scope>
    <source>
        <strain evidence="5">DSM 22443</strain>
    </source>
</reference>
<dbReference type="RefSeq" id="WP_188872758.1">
    <property type="nucleotide sequence ID" value="NZ_BMOO01000005.1"/>
</dbReference>
<dbReference type="EMBL" id="BMOO01000005">
    <property type="protein sequence ID" value="GGM72454.1"/>
    <property type="molecule type" value="Genomic_DNA"/>
</dbReference>
<keyword evidence="2" id="KW-1133">Transmembrane helix</keyword>
<dbReference type="OrthoDB" id="307104at2157"/>
<evidence type="ECO:0000313" key="4">
    <source>
        <dbReference type="EMBL" id="GGM72454.1"/>
    </source>
</evidence>
<evidence type="ECO:0000256" key="1">
    <source>
        <dbReference type="SAM" id="MobiDB-lite"/>
    </source>
</evidence>
<dbReference type="Proteomes" id="UP000765891">
    <property type="component" value="Unassembled WGS sequence"/>
</dbReference>